<dbReference type="OrthoDB" id="4324715at2"/>
<dbReference type="SUPFAM" id="SSF51735">
    <property type="entry name" value="NAD(P)-binding Rossmann-fold domains"/>
    <property type="match status" value="1"/>
</dbReference>
<dbReference type="Pfam" id="PF00389">
    <property type="entry name" value="2-Hacid_dh"/>
    <property type="match status" value="1"/>
</dbReference>
<dbReference type="InterPro" id="IPR036291">
    <property type="entry name" value="NAD(P)-bd_dom_sf"/>
</dbReference>
<gene>
    <name evidence="7" type="ORF">EM848_10665</name>
    <name evidence="6" type="ORF">EMO90_11710</name>
</gene>
<dbReference type="SMART" id="SM00997">
    <property type="entry name" value="AdoHcyase_NAD"/>
    <property type="match status" value="1"/>
</dbReference>
<reference evidence="8 9" key="1">
    <citation type="journal article" date="2019" name="Syst. Appl. Microbiol.">
        <title>Characterization of Bifidobacterium species in feaces of the Egyptian fruit bat: Description of B. vespertilionis sp. nov. and B. rousetti sp. nov.</title>
        <authorList>
            <person name="Modesto M."/>
            <person name="Satti M."/>
            <person name="Watanabe K."/>
            <person name="Puglisi E."/>
            <person name="Morelli L."/>
            <person name="Huang C.-H."/>
            <person name="Liou J.-S."/>
            <person name="Miyashita M."/>
            <person name="Tamura T."/>
            <person name="Saito S."/>
            <person name="Mori K."/>
            <person name="Huang L."/>
            <person name="Sciavilla P."/>
            <person name="Sandri C."/>
            <person name="Spiezio C."/>
            <person name="Vitali F."/>
            <person name="Cavalieri D."/>
            <person name="Perpetuini G."/>
            <person name="Tofalo R."/>
            <person name="Bonetti A."/>
            <person name="Arita M."/>
            <person name="Mattarelli P."/>
        </authorList>
    </citation>
    <scope>NUCLEOTIDE SEQUENCE [LARGE SCALE GENOMIC DNA]</scope>
    <source>
        <strain evidence="6 9">RST16</strain>
        <strain evidence="7 8">RST8</strain>
    </source>
</reference>
<comment type="similarity">
    <text evidence="1 4">Belongs to the D-isomer specific 2-hydroxyacid dehydrogenase family.</text>
</comment>
<evidence type="ECO:0000313" key="9">
    <source>
        <dbReference type="Proteomes" id="UP000374630"/>
    </source>
</evidence>
<dbReference type="AlphaFoldDB" id="A0A5J5DSE3"/>
<evidence type="ECO:0000256" key="3">
    <source>
        <dbReference type="ARBA" id="ARBA00023027"/>
    </source>
</evidence>
<protein>
    <submittedName>
        <fullName evidence="7">D-2-hydroxyacid dehydrogenase</fullName>
    </submittedName>
</protein>
<dbReference type="RefSeq" id="WP_150354913.1">
    <property type="nucleotide sequence ID" value="NZ_RZNZ01000023.1"/>
</dbReference>
<dbReference type="Proteomes" id="UP000374630">
    <property type="component" value="Unassembled WGS sequence"/>
</dbReference>
<keyword evidence="2 4" id="KW-0560">Oxidoreductase</keyword>
<dbReference type="InterPro" id="IPR006140">
    <property type="entry name" value="D-isomer_DH_NAD-bd"/>
</dbReference>
<dbReference type="GO" id="GO:0051287">
    <property type="term" value="F:NAD binding"/>
    <property type="evidence" value="ECO:0007669"/>
    <property type="project" value="InterPro"/>
</dbReference>
<evidence type="ECO:0000313" key="6">
    <source>
        <dbReference type="EMBL" id="KAA8816189.1"/>
    </source>
</evidence>
<dbReference type="CDD" id="cd05300">
    <property type="entry name" value="2-Hacid_dh_1"/>
    <property type="match status" value="1"/>
</dbReference>
<evidence type="ECO:0000313" key="8">
    <source>
        <dbReference type="Proteomes" id="UP000345527"/>
    </source>
</evidence>
<dbReference type="EMBL" id="RZNZ01000023">
    <property type="protein sequence ID" value="KAA8816189.1"/>
    <property type="molecule type" value="Genomic_DNA"/>
</dbReference>
<keyword evidence="3" id="KW-0520">NAD</keyword>
<organism evidence="7 8">
    <name type="scientific">Bifidobacterium vespertilionis</name>
    <dbReference type="NCBI Taxonomy" id="2562524"/>
    <lineage>
        <taxon>Bacteria</taxon>
        <taxon>Bacillati</taxon>
        <taxon>Actinomycetota</taxon>
        <taxon>Actinomycetes</taxon>
        <taxon>Bifidobacteriales</taxon>
        <taxon>Bifidobacteriaceae</taxon>
        <taxon>Bifidobacterium</taxon>
    </lineage>
</organism>
<evidence type="ECO:0000313" key="7">
    <source>
        <dbReference type="EMBL" id="KAA8821523.1"/>
    </source>
</evidence>
<dbReference type="Gene3D" id="3.40.50.720">
    <property type="entry name" value="NAD(P)-binding Rossmann-like Domain"/>
    <property type="match status" value="2"/>
</dbReference>
<dbReference type="PANTHER" id="PTHR43333">
    <property type="entry name" value="2-HACID_DH_C DOMAIN-CONTAINING PROTEIN"/>
    <property type="match status" value="1"/>
</dbReference>
<dbReference type="Proteomes" id="UP000345527">
    <property type="component" value="Unassembled WGS sequence"/>
</dbReference>
<keyword evidence="9" id="KW-1185">Reference proteome</keyword>
<dbReference type="SUPFAM" id="SSF52283">
    <property type="entry name" value="Formate/glycerate dehydrogenase catalytic domain-like"/>
    <property type="match status" value="1"/>
</dbReference>
<dbReference type="PANTHER" id="PTHR43333:SF1">
    <property type="entry name" value="D-ISOMER SPECIFIC 2-HYDROXYACID DEHYDROGENASE NAD-BINDING DOMAIN-CONTAINING PROTEIN"/>
    <property type="match status" value="1"/>
</dbReference>
<dbReference type="InterPro" id="IPR006139">
    <property type="entry name" value="D-isomer_2_OHA_DH_cat_dom"/>
</dbReference>
<evidence type="ECO:0000256" key="1">
    <source>
        <dbReference type="ARBA" id="ARBA00005854"/>
    </source>
</evidence>
<name>A0A5J5DSE3_9BIFI</name>
<feature type="domain" description="S-adenosyl-L-homocysteine hydrolase NAD binding" evidence="5">
    <location>
        <begin position="147"/>
        <end position="321"/>
    </location>
</feature>
<dbReference type="InterPro" id="IPR015878">
    <property type="entry name" value="Ado_hCys_hydrolase_NAD-bd"/>
</dbReference>
<proteinExistence type="inferred from homology"/>
<dbReference type="EMBL" id="RZOA01000027">
    <property type="protein sequence ID" value="KAA8821523.1"/>
    <property type="molecule type" value="Genomic_DNA"/>
</dbReference>
<dbReference type="GO" id="GO:0016616">
    <property type="term" value="F:oxidoreductase activity, acting on the CH-OH group of donors, NAD or NADP as acceptor"/>
    <property type="evidence" value="ECO:0007669"/>
    <property type="project" value="InterPro"/>
</dbReference>
<comment type="caution">
    <text evidence="7">The sequence shown here is derived from an EMBL/GenBank/DDBJ whole genome shotgun (WGS) entry which is preliminary data.</text>
</comment>
<sequence length="327" mass="34966">MSNDNETRVIVNCLPLTDEERARFLAAAPGIPQHFVGEPDQRGRMVWKAVVPKELRAAATAVIGNIPAADAPDYPNLEWIQTWSAGVDAYTKPGVLAEGVKVTSASGAYGQTVSEHLFALMWTLMKHLPAYRDQQATGTWADQGRAMSPDGATVLVIGAGDIGSHFARLASAVGAHVIGVRRNAAKLADGFESMHGFDELDALLPAADVVVSIVPSTPQTHHLINADRLALMKPGAILLNAGRGDAIDPDALLEALRARRIAGAGLDVTEPEPLPAGHPLWREPNCVITPHVAGGMHLKATEDRIIAIALENVVNYVAGRELRNRRR</sequence>
<accession>A0A5J5DSE3</accession>
<evidence type="ECO:0000256" key="4">
    <source>
        <dbReference type="RuleBase" id="RU003719"/>
    </source>
</evidence>
<evidence type="ECO:0000259" key="5">
    <source>
        <dbReference type="SMART" id="SM00997"/>
    </source>
</evidence>
<dbReference type="Pfam" id="PF02826">
    <property type="entry name" value="2-Hacid_dh_C"/>
    <property type="match status" value="1"/>
</dbReference>
<evidence type="ECO:0000256" key="2">
    <source>
        <dbReference type="ARBA" id="ARBA00023002"/>
    </source>
</evidence>